<evidence type="ECO:0000313" key="1">
    <source>
        <dbReference type="EMBL" id="MBK9982510.1"/>
    </source>
</evidence>
<accession>A0A9D7XNS7</accession>
<organism evidence="1 2">
    <name type="scientific">Candidatus Opimibacter skivensis</name>
    <dbReference type="NCBI Taxonomy" id="2982028"/>
    <lineage>
        <taxon>Bacteria</taxon>
        <taxon>Pseudomonadati</taxon>
        <taxon>Bacteroidota</taxon>
        <taxon>Saprospiria</taxon>
        <taxon>Saprospirales</taxon>
        <taxon>Saprospiraceae</taxon>
        <taxon>Candidatus Opimibacter</taxon>
    </lineage>
</organism>
<dbReference type="EMBL" id="JADKGY010000006">
    <property type="protein sequence ID" value="MBK9982510.1"/>
    <property type="molecule type" value="Genomic_DNA"/>
</dbReference>
<proteinExistence type="predicted"/>
<dbReference type="AlphaFoldDB" id="A0A9D7XNS7"/>
<name>A0A9D7XNS7_9BACT</name>
<protein>
    <submittedName>
        <fullName evidence="1">Uncharacterized protein</fullName>
    </submittedName>
</protein>
<evidence type="ECO:0000313" key="2">
    <source>
        <dbReference type="Proteomes" id="UP000808337"/>
    </source>
</evidence>
<gene>
    <name evidence="1" type="ORF">IPP15_08805</name>
</gene>
<comment type="caution">
    <text evidence="1">The sequence shown here is derived from an EMBL/GenBank/DDBJ whole genome shotgun (WGS) entry which is preliminary data.</text>
</comment>
<sequence length="125" mass="15240">MKLIQNTELYKYLMWVYNEGRYFREIENVIQLHYYLHGYYSAEANVKLDIQCREGYWIHEFMFFCERQLNIEINNSKEEWVITIGSNYANYIYANQLSPHDGLLKVFGYLELFISTNYLKEFVND</sequence>
<dbReference type="Proteomes" id="UP000808337">
    <property type="component" value="Unassembled WGS sequence"/>
</dbReference>
<reference evidence="1 2" key="1">
    <citation type="submission" date="2020-10" db="EMBL/GenBank/DDBJ databases">
        <title>Connecting structure to function with the recovery of over 1000 high-quality activated sludge metagenome-assembled genomes encoding full-length rRNA genes using long-read sequencing.</title>
        <authorList>
            <person name="Singleton C.M."/>
            <person name="Petriglieri F."/>
            <person name="Kristensen J.M."/>
            <person name="Kirkegaard R.H."/>
            <person name="Michaelsen T.Y."/>
            <person name="Andersen M.H."/>
            <person name="Karst S.M."/>
            <person name="Dueholm M.S."/>
            <person name="Nielsen P.H."/>
            <person name="Albertsen M."/>
        </authorList>
    </citation>
    <scope>NUCLEOTIDE SEQUENCE [LARGE SCALE GENOMIC DNA]</scope>
    <source>
        <strain evidence="1">Ribe_18-Q3-R11-54_MAXAC.273</strain>
    </source>
</reference>